<proteinExistence type="predicted"/>
<accession>A0A8C1IQ20</accession>
<dbReference type="AlphaFoldDB" id="A0A8C1I1P0"/>
<reference evidence="3" key="2">
    <citation type="submission" date="2025-09" db="UniProtKB">
        <authorList>
            <consortium name="Ensembl"/>
        </authorList>
    </citation>
    <scope>IDENTIFICATION</scope>
</reference>
<dbReference type="InterPro" id="IPR023239">
    <property type="entry name" value="BRISC_Abraxas1"/>
</dbReference>
<dbReference type="PANTHER" id="PTHR31728">
    <property type="entry name" value="ABRAXAS FAMILY MEMBER"/>
    <property type="match status" value="1"/>
</dbReference>
<feature type="coiled-coil region" evidence="1">
    <location>
        <begin position="247"/>
        <end position="284"/>
    </location>
</feature>
<protein>
    <submittedName>
        <fullName evidence="3">Abraxas 1, BRCA1 A complex subunit</fullName>
    </submittedName>
</protein>
<dbReference type="Ensembl" id="ENSCCRT00000098975.2">
    <property type="protein sequence ID" value="ENSCCRP00000091177.2"/>
    <property type="gene ID" value="ENSCCRG00000022204.2"/>
</dbReference>
<dbReference type="GO" id="GO:0005634">
    <property type="term" value="C:nucleus"/>
    <property type="evidence" value="ECO:0007669"/>
    <property type="project" value="TreeGrafter"/>
</dbReference>
<evidence type="ECO:0000256" key="1">
    <source>
        <dbReference type="SAM" id="Coils"/>
    </source>
</evidence>
<dbReference type="GO" id="GO:0008017">
    <property type="term" value="F:microtubule binding"/>
    <property type="evidence" value="ECO:0007669"/>
    <property type="project" value="TreeGrafter"/>
</dbReference>
<dbReference type="PRINTS" id="PR02052">
    <property type="entry name" value="ABRAXAS"/>
</dbReference>
<dbReference type="PANTHER" id="PTHR31728:SF2">
    <property type="entry name" value="BRCA1-A COMPLEX SUBUNIT ABRAXAS 1"/>
    <property type="match status" value="1"/>
</dbReference>
<feature type="region of interest" description="Disordered" evidence="2">
    <location>
        <begin position="14"/>
        <end position="38"/>
    </location>
</feature>
<reference evidence="3" key="1">
    <citation type="submission" date="2025-08" db="UniProtKB">
        <authorList>
            <consortium name="Ensembl"/>
        </authorList>
    </citation>
    <scope>IDENTIFICATION</scope>
</reference>
<keyword evidence="4" id="KW-1185">Reference proteome</keyword>
<evidence type="ECO:0000313" key="3">
    <source>
        <dbReference type="Ensembl" id="ENSCCRP00000091177.2"/>
    </source>
</evidence>
<dbReference type="OMA" id="GIKEYMQ"/>
<sequence>MQFPKHLPSLCSPSCQSMGRGSGLRPSAQAGEGKSQNRGGVCLKCRNQCEGLILGESVGEENCRITDSQIDHIQFEHTINIQKHIPCHKLHSFYGNAGDVSEAKIRQILSDYQEENVIGWYRQRRNTRQQMTFMEQVVHQNMRKILSDHELVFMLLTPSQATASGSTHRLEFSAFIWHSSQYINIPIFVSNLGNLEQQDYWRVSGTCPSLGQSEAVNQHRTKFFCSGDDLKEVRNISSMNDGLFGEMQKVCKEVEKSERAVEKLQEEIKQLKEQKKHSEEKETQTHASRDGLKENVLLCSALRKLFPDAPSLRTQTLTVQGLPVLELCCNTDHNIDIPAKLPLILENQHTRKEDTAPRLRKKSLVAGFPQRLKRKRKTKDTSESASDSGSDTEIEMNGQNRSISPTF</sequence>
<dbReference type="Pfam" id="PF21125">
    <property type="entry name" value="MPN_2A_DUB_like"/>
    <property type="match status" value="1"/>
</dbReference>
<feature type="compositionally biased region" description="Polar residues" evidence="2">
    <location>
        <begin position="383"/>
        <end position="407"/>
    </location>
</feature>
<evidence type="ECO:0000313" key="4">
    <source>
        <dbReference type="Proteomes" id="UP001108240"/>
    </source>
</evidence>
<dbReference type="GO" id="GO:0008608">
    <property type="term" value="P:attachment of spindle microtubules to kinetochore"/>
    <property type="evidence" value="ECO:0007669"/>
    <property type="project" value="TreeGrafter"/>
</dbReference>
<evidence type="ECO:0000256" key="2">
    <source>
        <dbReference type="SAM" id="MobiDB-lite"/>
    </source>
</evidence>
<feature type="region of interest" description="Disordered" evidence="2">
    <location>
        <begin position="351"/>
        <end position="407"/>
    </location>
</feature>
<dbReference type="GO" id="GO:0031593">
    <property type="term" value="F:polyubiquitin modification-dependent protein binding"/>
    <property type="evidence" value="ECO:0007669"/>
    <property type="project" value="TreeGrafter"/>
</dbReference>
<dbReference type="GO" id="GO:0070536">
    <property type="term" value="P:protein K63-linked deubiquitination"/>
    <property type="evidence" value="ECO:0007669"/>
    <property type="project" value="TreeGrafter"/>
</dbReference>
<dbReference type="InterPro" id="IPR023238">
    <property type="entry name" value="FAM175"/>
</dbReference>
<organism evidence="3 4">
    <name type="scientific">Cyprinus carpio carpio</name>
    <dbReference type="NCBI Taxonomy" id="630221"/>
    <lineage>
        <taxon>Eukaryota</taxon>
        <taxon>Metazoa</taxon>
        <taxon>Chordata</taxon>
        <taxon>Craniata</taxon>
        <taxon>Vertebrata</taxon>
        <taxon>Euteleostomi</taxon>
        <taxon>Actinopterygii</taxon>
        <taxon>Neopterygii</taxon>
        <taxon>Teleostei</taxon>
        <taxon>Ostariophysi</taxon>
        <taxon>Cypriniformes</taxon>
        <taxon>Cyprinidae</taxon>
        <taxon>Cyprininae</taxon>
        <taxon>Cyprinus</taxon>
    </lineage>
</organism>
<dbReference type="Proteomes" id="UP001108240">
    <property type="component" value="Unplaced"/>
</dbReference>
<keyword evidence="1" id="KW-0175">Coiled coil</keyword>
<accession>A0A8C1I1P0</accession>
<dbReference type="GeneTree" id="ENSGT00530000063424"/>
<name>A0A8C1I1P0_CYPCA</name>
<dbReference type="GO" id="GO:0090307">
    <property type="term" value="P:mitotic spindle assembly"/>
    <property type="evidence" value="ECO:0007669"/>
    <property type="project" value="TreeGrafter"/>
</dbReference>
<dbReference type="PRINTS" id="PR02051">
    <property type="entry name" value="PROTEINF175"/>
</dbReference>